<feature type="compositionally biased region" description="Low complexity" evidence="12">
    <location>
        <begin position="1096"/>
        <end position="1110"/>
    </location>
</feature>
<organism evidence="15 16">
    <name type="scientific">Elsinoe australis</name>
    <dbReference type="NCBI Taxonomy" id="40998"/>
    <lineage>
        <taxon>Eukaryota</taxon>
        <taxon>Fungi</taxon>
        <taxon>Dikarya</taxon>
        <taxon>Ascomycota</taxon>
        <taxon>Pezizomycotina</taxon>
        <taxon>Dothideomycetes</taxon>
        <taxon>Dothideomycetidae</taxon>
        <taxon>Myriangiales</taxon>
        <taxon>Elsinoaceae</taxon>
        <taxon>Elsinoe</taxon>
    </lineage>
</organism>
<proteinExistence type="inferred from homology"/>
<comment type="pathway">
    <text evidence="3">Protein modification; protein ubiquitination.</text>
</comment>
<evidence type="ECO:0000256" key="6">
    <source>
        <dbReference type="ARBA" id="ARBA00022679"/>
    </source>
</evidence>
<dbReference type="PANTHER" id="PTHR11254:SF67">
    <property type="entry name" value="E3 UBIQUITIN-PROTEIN LIGASE HUWE1"/>
    <property type="match status" value="1"/>
</dbReference>
<evidence type="ECO:0000256" key="3">
    <source>
        <dbReference type="ARBA" id="ARBA00004906"/>
    </source>
</evidence>
<keyword evidence="9" id="KW-0539">Nucleus</keyword>
<keyword evidence="7 11" id="KW-0833">Ubl conjugation pathway</keyword>
<sequence>MGRIKKPAKEGHDATLSPFVSEFISKCSTEPLHLLPAHLATFPKQWGFPKSDLHSWIPVLNRFDHILELIVAEYGLGDGPQTKPFATSVLRKGDAGKQEDEASQEKLQELGHSSDGDCKLAKDVLDFSAFLLEHSSNRGLYSSQDHINNLLNTTSLSLLKSVLKICLPLAVRFFANKQRYGPTNSSHHLLLHSHFNINLDRLQKIAASFAKKTGPSSNYDVIAGKGKQKDTESSHNPNDISFFLKSRDLPESIRQSIGDVAINYYDRSAVAQPSQRYEQPASPASPTPVRKSSNLAQSSKADTEEASSRSEPINTGPKVFQLSATEVAQSSLETILSDNVHKLPAEHKYDLLQQVRVARGFRGNKEDLQDIISCRILAVANLAYTCLDSNFHQRIGQVDSEQPKDFQLVYQLADLLQPVDDKSEPISKEVVIYANNALEALVKVKSKCNDVAAALNVSVSHGILFYAFRQVIASLEANIDTTEEREWRHSVITLVHALASPPNSYSRNSDQMVAAGVIGLWIHALFLRTSEAQAFYSDIIHFLDIFVNNGVRDSFQSLVSCRGLEVIAGLTADMVTAALEELENGQGMPDQFKTKVTDYDVSFFKQQALRQVLKFVLHMFSLNVGNDRHLRNLIDTPQLLGALKTIIARPKIFGSNIWISAVSIVSSFIHSEPTSYNIVHEAGLVAGILDAVAPPGASNIPEPGRILPVGETLRDIPTAFGAICLNEAGMKLFRNSEALNTYLGIFISLDHVEALENDPECAVSIGNAFDELVRHHPELKDMVHNAVLRMVNMVVTHCQERAERKGAGAKLWIAGPDGTPYVAGGKQAMAGPKYSSETAMSEDGDDSPVPETFVESDALTNGRTSGRSTSDVISVLCKFLQGFLSNSSMMGKFCEEGGVVCLLELAMCPCNPWNFHELSTYDEITRVFLQVQESKSHLLLPLLVNKTKEALAFLRPLIDAPRDKPYFEALTRINEIEVFTSPEAVRIKQQGTAMAKGLVAVQSLVNLLADLFMSQTYYGQRSSQHNYFTQINLTDLYVQLVDGLGRLHSSCICELIFLQNHMPEDWKQQTKVKGVGFSNAEADNVMGQVSAHGPRSGAAAGDDQSSTDQQDSNKKADDLTKKHPAVFKNNEILRHLFSQIPASIISLLQQLGKSLFTKGRSIMDGWQRQNAATVAEHIAKSFIDLLDAPFSTESSVLNLSRYQIVVISTMIKVFIDKRPYRSNQPEILVTVLNQFHLQGGFAKLNNWLFAFYEHVKGTSPEDNTGPESQRAYSVACLGSALELYSKVASAKIIENSPHGTSLSAHALDPSYAGFYDPAQLLIEIRSAVFPIVKEIWSPEDGSMGVHLDSEDMRSVIGTLKSILAGDGEAKARNSTRPRAKPTKRKWKPKNSESIQNLVNSGIPRDLAIEALFRCNDNMNMAREYSALRQNEEIEAVDRLPPPEGELETSPSPSRGDSRQQSQTGESSAAALARVPSVEMQDADEDDQSRTDNDDIMSDDDPSTSMFGSQNGVLDSLATLSELPSHQRESSDAEKADMVTVEDLDKKRKIVRENLVDRCIDVLNELTDITFDIAELIQAATSTSRPESKELKESIGETLTMSLVSLSADDTPQRNKKVSAVAHLLALVLQERDFFETTIDTLKSNFDDFVQLLKVAPDASFEESTPYLSNVLLVMERMLIEDEQPHQIAWQMPLSDAPQDLPPLIIPPSLVDLQQKELLFAAIIELLPRIGKNELFALSVMRVLVMLTRRRQIAKKLSQKPNIGRLFLMVKQLAGLANDQLQSAFLTILRHMVEDEDIIRQIMRTEVQNFFEMSRTSRAIDCSAFARHLYPLVLRDPDIFVQVTEEKVELTKWDPHSRPQVMALKKDQPAEDKPKEKTEEAVQSTEQSSEAQKPQLERNKTSDMKPPVVENPDGVIQFILKELSSYRDVDDKETPAPAAQQSTAERSETPDVEMPDMTPPPDLPRGTQLPIPQPKTERTIFKTEEHPIFTYRCALLQCLSELLCCYNRTKVEFINFSPKSESTATTPSKPRSGLLNYMLTTLVPVGTLQHQDDVAHRKKTATSTWAISAIVGLCAKTQEYATALRPGSDRSLEDETELVYVRRFVLEQVLKALNSAMHSTEPLDMRYSRLLGLSDVINKMLIGKPSSPSAQINTDVVIASTKNISKLMYEKNFVSALTAAVAEIDLNFPNAKRAIKYILRPLKWLTDTAVQLSLTSDSTAPGSTEDDDISPATSITSDESDERDATPDIFRNSTLGQFEPGREESESSEDDDGEEYYGDDYDDDEMDYEDERPLVAHGDVVSDDEDEGMGPIEGVPGDVNMDVEIVMDESGGESDDDDEDDDDDDDEDDDEDDEDGDESGSVEIIDEITGDGDNDSGAEDIEGEDEGDWEDDDGEHYEEDDMDDGMFPHGGPLDTLARVMGDDDRSDLMDRLNNAGVTLDQGMEGDYFEDEMPPEDDEDEVEDYDEEVVYEPEVEFEEDDDDDDDDDGPPFMGGAWGQPDPSRFFRHHHHHHHTRIPPDPWGSRDAPFEAYTSMRSHRPGMSGRGNDDGSNPLLHRNDSRGVAAAGRLGDQPFSETLFAEHAGGPRGPGRNTGRPEMPSFLADLLQMVGPPGGSRLEFIPDRNGGFSNFAPMVISAGPGGLSLPHLRHSRPGTLSNILRQNQRQEGPLPLRPPTHDPGQAVSFMPALTISRWQEEARLLFGQQHQSEAVKITNSLLRVLTPPAMEAKRKRDKEEAEKKAAAEKAQEEARKKAEEERKEREEQERKEREEREAKEAEEAAQRARDAAEQGEAEATDAPMQGVEEIQPEAPSATESAPPAERITYMVRGSEVDISNLGIDRDFLDEIPEDMREDVIMAQLQQRLEQRPQQEAPPAAAQPATQTQVPEEIDREFLDALPSEIRQELLRAEASERNRREREEARRRITASGSGEPPQPEEMNNADFMAMLEPSLRQSVLMDAGDDVIAALPANLRAEAEALFGGPRRGMPRMHELVEGRRSELTRQPPAGQPEQRVRRPVVQILDKAGVATLLRLMFVALTGSARTAMLGILSDICRNTQNRAEVISILLSILQDGSADSAALDRSFTQLTMRAKQLSGPKTPQPLRRTLTGQQVAPLNNEASPLMIVQQCLSALTALAHDNPRIASFFLTEHETISSQRTKTPKKGKGKDVKSHKYPINALLTLLDRRTIIENSSVMEHLAGLLVRITEPLKAYLRRAKEEEKKTEQAVESAIQPADATAGSSGDVAMSEVDQTEQPAIEGAGTALGEKKDGDNADDKKKPKDAPPPDIPEENLCLVVNIIAARECSGKTFQNTLDIVNHLSAIPGARNVFGKELVRRAQELGVEVLGDLQQLPQQIRDAQSSTEMQGRALAAFSPGSSHQNKLLRVLLALDYIFDPKRINERSNTVTPDGLAQKVKEDLIASLYNDSTFVKLWNILSECLTAIRERGNMNNVATILQPLIEAFMVVCKSTAAKEVTVASPKDVSSPPPDDRIESLFFRFTEDHRKILNDLVRHNPKLMSGTFDVLVKNSKVLEFDNKRSFFNKRLHTRSADERVPHQTLQLNVRRSEVFLDSFKSLFFKKPNEIKYGKLNIRFAGEEGVDAGGVTREWFAAMSRQMFNPNYALFNPVAADRTTFHPNPLSAVNEQHLTFFKFIGRIIGKALYENRVLDCHFSRAVYKRILGKNVSLKDMETLDLDYYKSLMWMLENDITDVAFESFSVEVDRFGETETVDLKPNGRNIPVTEDNKQEYVKLVVEQRLTKSVEEQLEHFLIGFREIVPLELISIFNEQELELLISGLPDIDVDDWKNNTEYHNYTQTSPQVQWFWRAVRSFEAEEKAKLLQFVTGTSKVPLNGFKELEGMNGFSRFNIHRDFGNKDRLPSSHTCFNQLDLPEYESYEALRKQLYTAMTVGSDHFGFA</sequence>
<feature type="region of interest" description="Disordered" evidence="12">
    <location>
        <begin position="2862"/>
        <end position="2882"/>
    </location>
</feature>
<name>A0A4U7B7D3_9PEZI</name>
<feature type="domain" description="HECT" evidence="14">
    <location>
        <begin position="3577"/>
        <end position="3913"/>
    </location>
</feature>
<dbReference type="Gene3D" id="3.30.2160.10">
    <property type="entry name" value="Hect, E3 ligase catalytic domain"/>
    <property type="match status" value="1"/>
</dbReference>
<accession>A0A4U7B7D3</accession>
<dbReference type="InterPro" id="IPR000569">
    <property type="entry name" value="HECT_dom"/>
</dbReference>
<dbReference type="FunFam" id="3.90.1750.10:FF:000003">
    <property type="entry name" value="E3 ubiquitin-protein ligase UPL1"/>
    <property type="match status" value="1"/>
</dbReference>
<feature type="region of interest" description="Disordered" evidence="12">
    <location>
        <begin position="213"/>
        <end position="239"/>
    </location>
</feature>
<feature type="region of interest" description="Disordered" evidence="12">
    <location>
        <begin position="3220"/>
        <end position="3286"/>
    </location>
</feature>
<dbReference type="InterPro" id="IPR010309">
    <property type="entry name" value="E3_Ub_ligase_DUF908"/>
</dbReference>
<dbReference type="EC" id="2.3.2.26" evidence="4"/>
<feature type="active site" description="Glycyl thioester intermediate" evidence="11">
    <location>
        <position position="3880"/>
    </location>
</feature>
<feature type="region of interest" description="Disordered" evidence="12">
    <location>
        <begin position="2214"/>
        <end position="2419"/>
    </location>
</feature>
<dbReference type="InterPro" id="IPR016024">
    <property type="entry name" value="ARM-type_fold"/>
</dbReference>
<dbReference type="GO" id="GO:0005737">
    <property type="term" value="C:cytoplasm"/>
    <property type="evidence" value="ECO:0007669"/>
    <property type="project" value="TreeGrafter"/>
</dbReference>
<evidence type="ECO:0000256" key="1">
    <source>
        <dbReference type="ARBA" id="ARBA00000885"/>
    </source>
</evidence>
<dbReference type="InterPro" id="IPR025527">
    <property type="entry name" value="HUWE1/Rev1_UBM"/>
</dbReference>
<comment type="similarity">
    <text evidence="10">Belongs to the UPL family. TOM1/PTR1 subfamily.</text>
</comment>
<feature type="compositionally biased region" description="Polar residues" evidence="12">
    <location>
        <begin position="290"/>
        <end position="300"/>
    </location>
</feature>
<protein>
    <recommendedName>
        <fullName evidence="4">HECT-type E3 ubiquitin transferase</fullName>
        <ecNumber evidence="4">2.3.2.26</ecNumber>
    </recommendedName>
</protein>
<keyword evidence="8" id="KW-0509">mRNA transport</keyword>
<dbReference type="PROSITE" id="PS50237">
    <property type="entry name" value="HECT"/>
    <property type="match status" value="1"/>
</dbReference>
<dbReference type="SMART" id="SM00119">
    <property type="entry name" value="HECTc"/>
    <property type="match status" value="1"/>
</dbReference>
<feature type="compositionally biased region" description="Basic and acidic residues" evidence="12">
    <location>
        <begin position="1111"/>
        <end position="1121"/>
    </location>
</feature>
<evidence type="ECO:0000256" key="9">
    <source>
        <dbReference type="ARBA" id="ARBA00023242"/>
    </source>
</evidence>
<dbReference type="GO" id="GO:0005634">
    <property type="term" value="C:nucleus"/>
    <property type="evidence" value="ECO:0007669"/>
    <property type="project" value="UniProtKB-SubCell"/>
</dbReference>
<dbReference type="Pfam" id="PF00632">
    <property type="entry name" value="HECT"/>
    <property type="match status" value="1"/>
</dbReference>
<dbReference type="GO" id="GO:0000209">
    <property type="term" value="P:protein polyubiquitination"/>
    <property type="evidence" value="ECO:0007669"/>
    <property type="project" value="TreeGrafter"/>
</dbReference>
<dbReference type="InterPro" id="IPR009060">
    <property type="entry name" value="UBA-like_sf"/>
</dbReference>
<feature type="compositionally biased region" description="Polar residues" evidence="12">
    <location>
        <begin position="1880"/>
        <end position="1891"/>
    </location>
</feature>
<evidence type="ECO:0000259" key="14">
    <source>
        <dbReference type="PROSITE" id="PS50237"/>
    </source>
</evidence>
<evidence type="ECO:0000256" key="7">
    <source>
        <dbReference type="ARBA" id="ARBA00022786"/>
    </source>
</evidence>
<feature type="compositionally biased region" description="Acidic residues" evidence="12">
    <location>
        <begin position="2265"/>
        <end position="2289"/>
    </location>
</feature>
<evidence type="ECO:0000256" key="2">
    <source>
        <dbReference type="ARBA" id="ARBA00004123"/>
    </source>
</evidence>
<evidence type="ECO:0000256" key="11">
    <source>
        <dbReference type="PROSITE-ProRule" id="PRU00104"/>
    </source>
</evidence>
<feature type="region of interest" description="Disordered" evidence="12">
    <location>
        <begin position="1863"/>
        <end position="1910"/>
    </location>
</feature>
<dbReference type="PROSITE" id="PS50030">
    <property type="entry name" value="UBA"/>
    <property type="match status" value="1"/>
</dbReference>
<feature type="region of interest" description="Disordered" evidence="12">
    <location>
        <begin position="1434"/>
        <end position="1510"/>
    </location>
</feature>
<dbReference type="SUPFAM" id="SSF46934">
    <property type="entry name" value="UBA-like"/>
    <property type="match status" value="1"/>
</dbReference>
<dbReference type="InterPro" id="IPR010314">
    <property type="entry name" value="E3_Ub_ligase_DUF913"/>
</dbReference>
<dbReference type="Gene3D" id="3.90.1750.10">
    <property type="entry name" value="Hect, E3 ligase catalytic domains"/>
    <property type="match status" value="1"/>
</dbReference>
<dbReference type="Pfam" id="PF14377">
    <property type="entry name" value="UBM"/>
    <property type="match status" value="3"/>
</dbReference>
<feature type="region of interest" description="Disordered" evidence="12">
    <location>
        <begin position="2905"/>
        <end position="2936"/>
    </location>
</feature>
<dbReference type="InterPro" id="IPR050409">
    <property type="entry name" value="E3_ubiq-protein_ligase"/>
</dbReference>
<feature type="region of interest" description="Disordered" evidence="12">
    <location>
        <begin position="1926"/>
        <end position="1972"/>
    </location>
</feature>
<dbReference type="GO" id="GO:0006511">
    <property type="term" value="P:ubiquitin-dependent protein catabolic process"/>
    <property type="evidence" value="ECO:0007669"/>
    <property type="project" value="TreeGrafter"/>
</dbReference>
<feature type="region of interest" description="Disordered" evidence="12">
    <location>
        <begin position="2435"/>
        <end position="2523"/>
    </location>
</feature>
<keyword evidence="6" id="KW-0808">Transferase</keyword>
<comment type="subcellular location">
    <subcellularLocation>
        <location evidence="2">Nucleus</location>
    </subcellularLocation>
</comment>
<dbReference type="GO" id="GO:0051028">
    <property type="term" value="P:mRNA transport"/>
    <property type="evidence" value="ECO:0007669"/>
    <property type="project" value="UniProtKB-KW"/>
</dbReference>
<feature type="compositionally biased region" description="Basic and acidic residues" evidence="12">
    <location>
        <begin position="2724"/>
        <end position="2785"/>
    </location>
</feature>
<feature type="compositionally biased region" description="Low complexity" evidence="12">
    <location>
        <begin position="2862"/>
        <end position="2881"/>
    </location>
</feature>
<feature type="compositionally biased region" description="Basic and acidic residues" evidence="12">
    <location>
        <begin position="1863"/>
        <end position="1879"/>
    </location>
</feature>
<dbReference type="Gene3D" id="1.10.8.10">
    <property type="entry name" value="DNA helicase RuvA subunit, C-terminal domain"/>
    <property type="match status" value="1"/>
</dbReference>
<dbReference type="InterPro" id="IPR015940">
    <property type="entry name" value="UBA"/>
</dbReference>
<dbReference type="InterPro" id="IPR035983">
    <property type="entry name" value="Hect_E3_ubiquitin_ligase"/>
</dbReference>
<reference evidence="15 16" key="1">
    <citation type="submission" date="2018-02" db="EMBL/GenBank/DDBJ databases">
        <title>Draft genome sequences of Elsinoe sp., causing black scab on jojoba.</title>
        <authorList>
            <person name="Stodart B."/>
            <person name="Jeffress S."/>
            <person name="Ash G."/>
            <person name="Arun Chinnappa K."/>
        </authorList>
    </citation>
    <scope>NUCLEOTIDE SEQUENCE [LARGE SCALE GENOMIC DNA]</scope>
    <source>
        <strain evidence="15 16">Hillstone_2</strain>
    </source>
</reference>
<feature type="compositionally biased region" description="Polar residues" evidence="12">
    <location>
        <begin position="1448"/>
        <end position="1466"/>
    </location>
</feature>
<feature type="compositionally biased region" description="Basic and acidic residues" evidence="12">
    <location>
        <begin position="3263"/>
        <end position="3281"/>
    </location>
</feature>
<evidence type="ECO:0000313" key="16">
    <source>
        <dbReference type="Proteomes" id="UP000308133"/>
    </source>
</evidence>
<feature type="compositionally biased region" description="Acidic residues" evidence="12">
    <location>
        <begin position="2445"/>
        <end position="2487"/>
    </location>
</feature>
<dbReference type="UniPathway" id="UPA00143"/>
<dbReference type="GO" id="GO:0061630">
    <property type="term" value="F:ubiquitin protein ligase activity"/>
    <property type="evidence" value="ECO:0007669"/>
    <property type="project" value="UniProtKB-EC"/>
</dbReference>
<dbReference type="Pfam" id="PF06012">
    <property type="entry name" value="DUF908"/>
    <property type="match status" value="1"/>
</dbReference>
<keyword evidence="5" id="KW-0813">Transport</keyword>
<dbReference type="EMBL" id="PTQR01000047">
    <property type="protein sequence ID" value="TKX24044.1"/>
    <property type="molecule type" value="Genomic_DNA"/>
</dbReference>
<evidence type="ECO:0000256" key="12">
    <source>
        <dbReference type="SAM" id="MobiDB-lite"/>
    </source>
</evidence>
<feature type="region of interest" description="Disordered" evidence="12">
    <location>
        <begin position="2721"/>
        <end position="2817"/>
    </location>
</feature>
<dbReference type="Gene3D" id="3.30.2410.10">
    <property type="entry name" value="Hect, E3 ligase catalytic domain"/>
    <property type="match status" value="1"/>
</dbReference>
<feature type="region of interest" description="Disordered" evidence="12">
    <location>
        <begin position="1367"/>
        <end position="1392"/>
    </location>
</feature>
<dbReference type="FunFam" id="3.30.2410.10:FF:000004">
    <property type="entry name" value="E3 ubiquitin-protein ligase HUWE1, variant"/>
    <property type="match status" value="1"/>
</dbReference>
<feature type="domain" description="UBA" evidence="13">
    <location>
        <begin position="1388"/>
        <end position="1424"/>
    </location>
</feature>
<gene>
    <name evidence="15" type="ORF">C1H76_3612</name>
</gene>
<comment type="caution">
    <text evidence="15">The sequence shown here is derived from an EMBL/GenBank/DDBJ whole genome shotgun (WGS) entry which is preliminary data.</text>
</comment>
<evidence type="ECO:0000256" key="4">
    <source>
        <dbReference type="ARBA" id="ARBA00012485"/>
    </source>
</evidence>
<dbReference type="SUPFAM" id="SSF56204">
    <property type="entry name" value="Hect, E3 ligase catalytic domain"/>
    <property type="match status" value="1"/>
</dbReference>
<feature type="compositionally biased region" description="Low complexity" evidence="12">
    <location>
        <begin position="2805"/>
        <end position="2817"/>
    </location>
</feature>
<dbReference type="Pfam" id="PF06025">
    <property type="entry name" value="DUF913"/>
    <property type="match status" value="1"/>
</dbReference>
<feature type="compositionally biased region" description="Basic and acidic residues" evidence="12">
    <location>
        <begin position="2905"/>
        <end position="2920"/>
    </location>
</feature>
<comment type="catalytic activity">
    <reaction evidence="1">
        <text>S-ubiquitinyl-[E2 ubiquitin-conjugating enzyme]-L-cysteine + [acceptor protein]-L-lysine = [E2 ubiquitin-conjugating enzyme]-L-cysteine + N(6)-ubiquitinyl-[acceptor protein]-L-lysine.</text>
        <dbReference type="EC" id="2.3.2.26"/>
    </reaction>
</comment>
<feature type="compositionally biased region" description="Basic residues" evidence="12">
    <location>
        <begin position="2503"/>
        <end position="2514"/>
    </location>
</feature>
<evidence type="ECO:0000256" key="5">
    <source>
        <dbReference type="ARBA" id="ARBA00022448"/>
    </source>
</evidence>
<evidence type="ECO:0000259" key="13">
    <source>
        <dbReference type="PROSITE" id="PS50030"/>
    </source>
</evidence>
<dbReference type="PANTHER" id="PTHR11254">
    <property type="entry name" value="HECT DOMAIN UBIQUITIN-PROTEIN LIGASE"/>
    <property type="match status" value="1"/>
</dbReference>
<feature type="region of interest" description="Disordered" evidence="12">
    <location>
        <begin position="92"/>
        <end position="114"/>
    </location>
</feature>
<feature type="compositionally biased region" description="Acidic residues" evidence="12">
    <location>
        <begin position="2324"/>
        <end position="2403"/>
    </location>
</feature>
<evidence type="ECO:0000256" key="10">
    <source>
        <dbReference type="ARBA" id="ARBA00034494"/>
    </source>
</evidence>
<evidence type="ECO:0000313" key="15">
    <source>
        <dbReference type="EMBL" id="TKX24044.1"/>
    </source>
</evidence>
<dbReference type="Proteomes" id="UP000308133">
    <property type="component" value="Unassembled WGS sequence"/>
</dbReference>
<feature type="region of interest" description="Disordered" evidence="12">
    <location>
        <begin position="273"/>
        <end position="316"/>
    </location>
</feature>
<feature type="compositionally biased region" description="Basic residues" evidence="12">
    <location>
        <begin position="1373"/>
        <end position="1388"/>
    </location>
</feature>
<evidence type="ECO:0000256" key="8">
    <source>
        <dbReference type="ARBA" id="ARBA00022816"/>
    </source>
</evidence>
<feature type="region of interest" description="Disordered" evidence="12">
    <location>
        <begin position="1088"/>
        <end position="1121"/>
    </location>
</feature>
<dbReference type="CDD" id="cd00078">
    <property type="entry name" value="HECTc"/>
    <property type="match status" value="1"/>
</dbReference>
<dbReference type="SUPFAM" id="SSF48371">
    <property type="entry name" value="ARM repeat"/>
    <property type="match status" value="1"/>
</dbReference>
<dbReference type="FunFam" id="3.30.2160.10:FF:000001">
    <property type="entry name" value="E3 ubiquitin-protein ligase NEDD4-like"/>
    <property type="match status" value="1"/>
</dbReference>